<evidence type="ECO:0000313" key="3">
    <source>
        <dbReference type="Proteomes" id="UP001500908"/>
    </source>
</evidence>
<reference evidence="3" key="1">
    <citation type="journal article" date="2019" name="Int. J. Syst. Evol. Microbiol.">
        <title>The Global Catalogue of Microorganisms (GCM) 10K type strain sequencing project: providing services to taxonomists for standard genome sequencing and annotation.</title>
        <authorList>
            <consortium name="The Broad Institute Genomics Platform"/>
            <consortium name="The Broad Institute Genome Sequencing Center for Infectious Disease"/>
            <person name="Wu L."/>
            <person name="Ma J."/>
        </authorList>
    </citation>
    <scope>NUCLEOTIDE SEQUENCE [LARGE SCALE GENOMIC DNA]</scope>
    <source>
        <strain evidence="3">JCM 17137</strain>
    </source>
</reference>
<organism evidence="2 3">
    <name type="scientific">Salinactinospora qingdaonensis</name>
    <dbReference type="NCBI Taxonomy" id="702744"/>
    <lineage>
        <taxon>Bacteria</taxon>
        <taxon>Bacillati</taxon>
        <taxon>Actinomycetota</taxon>
        <taxon>Actinomycetes</taxon>
        <taxon>Streptosporangiales</taxon>
        <taxon>Nocardiopsidaceae</taxon>
        <taxon>Salinactinospora</taxon>
    </lineage>
</organism>
<comment type="caution">
    <text evidence="2">The sequence shown here is derived from an EMBL/GenBank/DDBJ whole genome shotgun (WGS) entry which is preliminary data.</text>
</comment>
<name>A0ABP7G9T3_9ACTN</name>
<dbReference type="EMBL" id="BAABDD010000023">
    <property type="protein sequence ID" value="GAA3756664.1"/>
    <property type="molecule type" value="Genomic_DNA"/>
</dbReference>
<protein>
    <submittedName>
        <fullName evidence="2">Uncharacterized protein</fullName>
    </submittedName>
</protein>
<dbReference type="RefSeq" id="WP_344974331.1">
    <property type="nucleotide sequence ID" value="NZ_BAABDD010000023.1"/>
</dbReference>
<dbReference type="Proteomes" id="UP001500908">
    <property type="component" value="Unassembled WGS sequence"/>
</dbReference>
<evidence type="ECO:0000313" key="2">
    <source>
        <dbReference type="EMBL" id="GAA3756664.1"/>
    </source>
</evidence>
<evidence type="ECO:0000256" key="1">
    <source>
        <dbReference type="SAM" id="MobiDB-lite"/>
    </source>
</evidence>
<keyword evidence="3" id="KW-1185">Reference proteome</keyword>
<gene>
    <name evidence="2" type="ORF">GCM10022402_38840</name>
</gene>
<feature type="region of interest" description="Disordered" evidence="1">
    <location>
        <begin position="170"/>
        <end position="191"/>
    </location>
</feature>
<proteinExistence type="predicted"/>
<sequence>MGDQQHRGPLKGGLEGDERAFFSAGVQFSGFLGDDEGDLKVEVAGGGDALTLPAGDLLVAVEPDVQWRVQSRRQVVDNLGGAAKAQGPLKSTGVGTIGCGHGGVAFYEEGPLPGLLTDLTRFGGAAGCHTQLLAYLLCARDLYRDDVVERDHKRNTGHLDRTEGVLGARDVAGVDEDDRATRQVDPQEAEL</sequence>
<accession>A0ABP7G9T3</accession>